<keyword evidence="3" id="KW-1185">Reference proteome</keyword>
<feature type="region of interest" description="Disordered" evidence="1">
    <location>
        <begin position="1"/>
        <end position="29"/>
    </location>
</feature>
<sequence length="346" mass="37306">MRASDHDTAAAGRSPRAPLPSAARRADGPRGDLLALQRTAGNAALTAALREGGHAVQRTAGPAVQRAPLSHGNFQFTNLAQTNPQYRDKAIRVLDLLGRHTTITNYVGTRTCRITLEKRTTETPGEVVDRGAEGVSVTLAAYYFENYDVGYLTGMLAHEFAVHPLASARGIAHEEAGFHGLPFPVPGLENEDRRGGPPMMNTQGAKQADHILAVVPNGPRYEIYRDVTLEMAELLVEDVHQQEEGASEQDVTDLLDCFLMDVATMAATNDQRLRAAPMTWGGGAVRADVAKVYNAYKERLSAVLAADSPIRPLMPKNKDADAVYTDFATLARRVAAGVLGARSIQN</sequence>
<evidence type="ECO:0000313" key="2">
    <source>
        <dbReference type="EMBL" id="GES29848.1"/>
    </source>
</evidence>
<reference evidence="2 3" key="1">
    <citation type="submission" date="2019-10" db="EMBL/GenBank/DDBJ databases">
        <title>Whole genome shotgun sequence of Streptomyces angustmyceticus NBRC 3934.</title>
        <authorList>
            <person name="Hosoyama A."/>
            <person name="Ichikawa N."/>
            <person name="Kimura A."/>
            <person name="Kitahashi Y."/>
            <person name="Komaki H."/>
            <person name="Uohara A."/>
        </authorList>
    </citation>
    <scope>NUCLEOTIDE SEQUENCE [LARGE SCALE GENOMIC DNA]</scope>
    <source>
        <strain evidence="2 3">NBRC 3934</strain>
    </source>
</reference>
<accession>A0A5J4LGR0</accession>
<dbReference type="OrthoDB" id="4159996at2"/>
<comment type="caution">
    <text evidence="2">The sequence shown here is derived from an EMBL/GenBank/DDBJ whole genome shotgun (WGS) entry which is preliminary data.</text>
</comment>
<dbReference type="AlphaFoldDB" id="A0A5J4LGR0"/>
<name>A0A5J4LGR0_9ACTN</name>
<protein>
    <submittedName>
        <fullName evidence="2">Uncharacterized protein</fullName>
    </submittedName>
</protein>
<proteinExistence type="predicted"/>
<feature type="compositionally biased region" description="Low complexity" evidence="1">
    <location>
        <begin position="9"/>
        <end position="23"/>
    </location>
</feature>
<evidence type="ECO:0000313" key="3">
    <source>
        <dbReference type="Proteomes" id="UP000325598"/>
    </source>
</evidence>
<dbReference type="GeneID" id="96755774"/>
<gene>
    <name evidence="2" type="ORF">San01_23350</name>
</gene>
<dbReference type="EMBL" id="BLAG01000007">
    <property type="protein sequence ID" value="GES29848.1"/>
    <property type="molecule type" value="Genomic_DNA"/>
</dbReference>
<evidence type="ECO:0000256" key="1">
    <source>
        <dbReference type="SAM" id="MobiDB-lite"/>
    </source>
</evidence>
<dbReference type="RefSeq" id="WP_152104477.1">
    <property type="nucleotide sequence ID" value="NZ_BLAG01000007.1"/>
</dbReference>
<organism evidence="2 3">
    <name type="scientific">Streptomyces angustmyceticus</name>
    <dbReference type="NCBI Taxonomy" id="285578"/>
    <lineage>
        <taxon>Bacteria</taxon>
        <taxon>Bacillati</taxon>
        <taxon>Actinomycetota</taxon>
        <taxon>Actinomycetes</taxon>
        <taxon>Kitasatosporales</taxon>
        <taxon>Streptomycetaceae</taxon>
        <taxon>Streptomyces</taxon>
    </lineage>
</organism>
<dbReference type="Proteomes" id="UP000325598">
    <property type="component" value="Unassembled WGS sequence"/>
</dbReference>